<evidence type="ECO:0000313" key="3">
    <source>
        <dbReference type="EMBL" id="MDR4306563.1"/>
    </source>
</evidence>
<name>A0ABU1DEL7_9HYPH</name>
<gene>
    <name evidence="3" type="ORF">IHQ68_08030</name>
</gene>
<evidence type="ECO:0000313" key="4">
    <source>
        <dbReference type="Proteomes" id="UP001181622"/>
    </source>
</evidence>
<dbReference type="PANTHER" id="PTHR41287">
    <property type="match status" value="1"/>
</dbReference>
<dbReference type="InterPro" id="IPR046461">
    <property type="entry name" value="TerL_ATPase"/>
</dbReference>
<evidence type="ECO:0000259" key="1">
    <source>
        <dbReference type="Pfam" id="PF03354"/>
    </source>
</evidence>
<dbReference type="Pfam" id="PF20441">
    <property type="entry name" value="TerL_nuclease"/>
    <property type="match status" value="1"/>
</dbReference>
<protein>
    <submittedName>
        <fullName evidence="3">Terminase large subunit</fullName>
    </submittedName>
</protein>
<dbReference type="EMBL" id="JADBEO010000013">
    <property type="protein sequence ID" value="MDR4306563.1"/>
    <property type="molecule type" value="Genomic_DNA"/>
</dbReference>
<dbReference type="Gene3D" id="3.30.420.240">
    <property type="match status" value="1"/>
</dbReference>
<proteinExistence type="predicted"/>
<comment type="caution">
    <text evidence="3">The sequence shown here is derived from an EMBL/GenBank/DDBJ whole genome shotgun (WGS) entry which is preliminary data.</text>
</comment>
<accession>A0ABU1DEL7</accession>
<keyword evidence="4" id="KW-1185">Reference proteome</keyword>
<dbReference type="Gene3D" id="3.40.50.300">
    <property type="entry name" value="P-loop containing nucleotide triphosphate hydrolases"/>
    <property type="match status" value="1"/>
</dbReference>
<feature type="domain" description="Terminase large subunit-like endonuclease" evidence="2">
    <location>
        <begin position="239"/>
        <end position="517"/>
    </location>
</feature>
<dbReference type="Proteomes" id="UP001181622">
    <property type="component" value="Unassembled WGS sequence"/>
</dbReference>
<dbReference type="RefSeq" id="WP_309390543.1">
    <property type="nucleotide sequence ID" value="NZ_JADBEO010000013.1"/>
</dbReference>
<dbReference type="InterPro" id="IPR005021">
    <property type="entry name" value="Terminase_largesu-like"/>
</dbReference>
<dbReference type="PANTHER" id="PTHR41287:SF1">
    <property type="entry name" value="PROTEIN YMFN"/>
    <property type="match status" value="1"/>
</dbReference>
<organism evidence="3 4">
    <name type="scientific">Chelatococcus sambhunathii</name>
    <dbReference type="NCBI Taxonomy" id="363953"/>
    <lineage>
        <taxon>Bacteria</taxon>
        <taxon>Pseudomonadati</taxon>
        <taxon>Pseudomonadota</taxon>
        <taxon>Alphaproteobacteria</taxon>
        <taxon>Hyphomicrobiales</taxon>
        <taxon>Chelatococcaceae</taxon>
        <taxon>Chelatococcus</taxon>
    </lineage>
</organism>
<feature type="domain" description="Terminase large subunit-like ATPase" evidence="1">
    <location>
        <begin position="49"/>
        <end position="223"/>
    </location>
</feature>
<evidence type="ECO:0000259" key="2">
    <source>
        <dbReference type="Pfam" id="PF20441"/>
    </source>
</evidence>
<sequence length="538" mass="59568">MPTTTPTWVFDGSPIADPFGHGERAVRFLRALKHPKSRAPGRAFALDRWQERIVRRVYGPRHDDGSRIVKTVVLLLPRGNRKTSIAAALALLHAIGPERVPGGEVISAAADRKQARLAYAEAVGIIRSHKATLGATRIVDSRNRLTHVRDGSFLESISADAGTQHGRTPVFVLADELHAWPKRDLWDVLRSGLPKTPGSLLVVATTAGRGQDNVAHDIVDYARKVARGEIEDPATLPILFEADANADWRDEALWRSVNPGLSCSPPYPDIEGLRQLAREAESRPGDREAFRQLHLNVWLDHSADPFVEMAVYDAGAQPIDLDAFERDRAPCWLGVDLSSNGDLTAVVAAFRDGEEGYAVVPWFFCPRDNLRGRADRDGVPYPTWAEAGLIEATPGNVVDFRTVEARIRDLCDRFDVREIAFDPHMGRNMMANLIDDGLPAIEMRQGWVTMAPAVKELERAIIGRRFRHGGHPVLRWNFSNIAVHTDTPGNKSFHKGKSRDRIDGAQAAAMAVGRAFMNQETRSIYADADARPDGFLVW</sequence>
<reference evidence="3" key="1">
    <citation type="submission" date="2020-10" db="EMBL/GenBank/DDBJ databases">
        <authorList>
            <person name="Abbas A."/>
            <person name="Razzaq R."/>
            <person name="Waqas M."/>
            <person name="Abbas N."/>
            <person name="Nielsen T.K."/>
            <person name="Hansen L.H."/>
            <person name="Hussain S."/>
            <person name="Shahid M."/>
        </authorList>
    </citation>
    <scope>NUCLEOTIDE SEQUENCE</scope>
    <source>
        <strain evidence="3">S14</strain>
    </source>
</reference>
<dbReference type="InterPro" id="IPR046462">
    <property type="entry name" value="TerL_nuclease"/>
</dbReference>
<dbReference type="Pfam" id="PF03354">
    <property type="entry name" value="TerL_ATPase"/>
    <property type="match status" value="1"/>
</dbReference>
<dbReference type="InterPro" id="IPR027417">
    <property type="entry name" value="P-loop_NTPase"/>
</dbReference>